<dbReference type="NCBIfam" id="TIGR00281">
    <property type="entry name" value="SMC-Scp complex subunit ScpB"/>
    <property type="match status" value="1"/>
</dbReference>
<dbReference type="SUPFAM" id="SSF46785">
    <property type="entry name" value="Winged helix' DNA-binding domain"/>
    <property type="match status" value="2"/>
</dbReference>
<keyword evidence="3" id="KW-0159">Chromosome partition</keyword>
<dbReference type="Proteomes" id="UP000294901">
    <property type="component" value="Unassembled WGS sequence"/>
</dbReference>
<evidence type="ECO:0000313" key="7">
    <source>
        <dbReference type="Proteomes" id="UP000294901"/>
    </source>
</evidence>
<keyword evidence="4" id="KW-0131">Cell cycle</keyword>
<evidence type="ECO:0000256" key="5">
    <source>
        <dbReference type="SAM" id="MobiDB-lite"/>
    </source>
</evidence>
<dbReference type="InterPro" id="IPR005234">
    <property type="entry name" value="ScpB_csome_segregation"/>
</dbReference>
<name>A0A4R6K124_9ACTN</name>
<organism evidence="6 7">
    <name type="scientific">Paractinoplanes brasiliensis</name>
    <dbReference type="NCBI Taxonomy" id="52695"/>
    <lineage>
        <taxon>Bacteria</taxon>
        <taxon>Bacillati</taxon>
        <taxon>Actinomycetota</taxon>
        <taxon>Actinomycetes</taxon>
        <taxon>Micromonosporales</taxon>
        <taxon>Micromonosporaceae</taxon>
        <taxon>Paractinoplanes</taxon>
    </lineage>
</organism>
<comment type="caution">
    <text evidence="6">The sequence shown here is derived from an EMBL/GenBank/DDBJ whole genome shotgun (WGS) entry which is preliminary data.</text>
</comment>
<evidence type="ECO:0000256" key="4">
    <source>
        <dbReference type="ARBA" id="ARBA00023306"/>
    </source>
</evidence>
<dbReference type="GO" id="GO:0051304">
    <property type="term" value="P:chromosome separation"/>
    <property type="evidence" value="ECO:0007669"/>
    <property type="project" value="InterPro"/>
</dbReference>
<keyword evidence="2" id="KW-0132">Cell division</keyword>
<dbReference type="PANTHER" id="PTHR34298">
    <property type="entry name" value="SEGREGATION AND CONDENSATION PROTEIN B"/>
    <property type="match status" value="1"/>
</dbReference>
<evidence type="ECO:0000256" key="3">
    <source>
        <dbReference type="ARBA" id="ARBA00022829"/>
    </source>
</evidence>
<dbReference type="PANTHER" id="PTHR34298:SF2">
    <property type="entry name" value="SEGREGATION AND CONDENSATION PROTEIN B"/>
    <property type="match status" value="1"/>
</dbReference>
<feature type="compositionally biased region" description="Low complexity" evidence="5">
    <location>
        <begin position="362"/>
        <end position="379"/>
    </location>
</feature>
<dbReference type="Pfam" id="PF04079">
    <property type="entry name" value="SMC_ScpB"/>
    <property type="match status" value="1"/>
</dbReference>
<evidence type="ECO:0000256" key="2">
    <source>
        <dbReference type="ARBA" id="ARBA00022618"/>
    </source>
</evidence>
<gene>
    <name evidence="6" type="ORF">C8E87_5513</name>
</gene>
<evidence type="ECO:0000256" key="1">
    <source>
        <dbReference type="ARBA" id="ARBA00022490"/>
    </source>
</evidence>
<feature type="region of interest" description="Disordered" evidence="5">
    <location>
        <begin position="1"/>
        <end position="426"/>
    </location>
</feature>
<proteinExistence type="predicted"/>
<dbReference type="EMBL" id="SNWR01000001">
    <property type="protein sequence ID" value="TDO41771.1"/>
    <property type="molecule type" value="Genomic_DNA"/>
</dbReference>
<dbReference type="GO" id="GO:0051301">
    <property type="term" value="P:cell division"/>
    <property type="evidence" value="ECO:0007669"/>
    <property type="project" value="UniProtKB-KW"/>
</dbReference>
<accession>A0A4R6K124</accession>
<dbReference type="InterPro" id="IPR036388">
    <property type="entry name" value="WH-like_DNA-bd_sf"/>
</dbReference>
<feature type="compositionally biased region" description="Basic and acidic residues" evidence="5">
    <location>
        <begin position="238"/>
        <end position="353"/>
    </location>
</feature>
<dbReference type="InterPro" id="IPR036390">
    <property type="entry name" value="WH_DNA-bd_sf"/>
</dbReference>
<keyword evidence="1" id="KW-0963">Cytoplasm</keyword>
<keyword evidence="7" id="KW-1185">Reference proteome</keyword>
<reference evidence="6 7" key="1">
    <citation type="submission" date="2019-03" db="EMBL/GenBank/DDBJ databases">
        <title>Sequencing the genomes of 1000 actinobacteria strains.</title>
        <authorList>
            <person name="Klenk H.-P."/>
        </authorList>
    </citation>
    <scope>NUCLEOTIDE SEQUENCE [LARGE SCALE GENOMIC DNA]</scope>
    <source>
        <strain evidence="6 7">DSM 43805</strain>
    </source>
</reference>
<feature type="compositionally biased region" description="Acidic residues" evidence="5">
    <location>
        <begin position="162"/>
        <end position="174"/>
    </location>
</feature>
<evidence type="ECO:0000313" key="6">
    <source>
        <dbReference type="EMBL" id="TDO41771.1"/>
    </source>
</evidence>
<feature type="compositionally biased region" description="Basic and acidic residues" evidence="5">
    <location>
        <begin position="23"/>
        <end position="38"/>
    </location>
</feature>
<sequence>MSSDERQDSLAAQAAAWVPPWERAPRRPDREFQERVEAEAGEQASEPEEGEELSQAGLSEDDDDFDPAFEGPNPRTREAEGDESAETPAVGLDDAAAVSTVGQLSDPGVEEPALGELGDESAGVDAPSEPGDESAGVDAPAGVPGREGIETPPGAEMPLPEPIEEAAEAADADEPGTPVDAPLPAEGDDAADVFDSAADDDVSDDGEMDLLFADEVPPPNSAADNVAGRTGHAAGRGQSERAGGDRAEGDRAESDRAESDRAESDRAESDRAESDRAESDRAESDRAESDRAESDRAESDRAESDRAGSERAEGDRAGSERAEGDRAESDRAGGDRAESDRAEGADARGDRLEGAGGEGGADEAAVVDAAAAGARAAAEGEGEPVKRSKGAKARAVPGQKRRAGEPLGTGDESSPRTGNADVDLPGLTDDAELAGALEAIMLVVDEPVGELQLAQILEQPTERIAAMLDNLSARYTAAGHGFDLRRVAGGWRLYTRPEYAAYVERFVLDGQSVRLTQAALETLAVVAYKQPVTRSRISAIRGVNCDGVMRTLATRGLIEECGTESETGAHLYRTTGLFLEKLGLNSVDQLPPLAPFLPDDVEEVLDATG</sequence>
<dbReference type="Gene3D" id="1.10.10.10">
    <property type="entry name" value="Winged helix-like DNA-binding domain superfamily/Winged helix DNA-binding domain"/>
    <property type="match status" value="2"/>
</dbReference>
<protein>
    <submittedName>
        <fullName evidence="6">Segregation and condensation protein B</fullName>
    </submittedName>
</protein>
<feature type="compositionally biased region" description="Acidic residues" evidence="5">
    <location>
        <begin position="186"/>
        <end position="208"/>
    </location>
</feature>
<dbReference type="AlphaFoldDB" id="A0A4R6K124"/>